<dbReference type="Gene3D" id="3.40.50.1820">
    <property type="entry name" value="alpha/beta hydrolase"/>
    <property type="match status" value="1"/>
</dbReference>
<reference evidence="3 4" key="1">
    <citation type="journal article" date="2022" name="Cell">
        <title>Repeat-based holocentromeres influence genome architecture and karyotype evolution.</title>
        <authorList>
            <person name="Hofstatter P.G."/>
            <person name="Thangavel G."/>
            <person name="Lux T."/>
            <person name="Neumann P."/>
            <person name="Vondrak T."/>
            <person name="Novak P."/>
            <person name="Zhang M."/>
            <person name="Costa L."/>
            <person name="Castellani M."/>
            <person name="Scott A."/>
            <person name="Toegelov H."/>
            <person name="Fuchs J."/>
            <person name="Mata-Sucre Y."/>
            <person name="Dias Y."/>
            <person name="Vanzela A.L.L."/>
            <person name="Huettel B."/>
            <person name="Almeida C.C.S."/>
            <person name="Simkova H."/>
            <person name="Souza G."/>
            <person name="Pedrosa-Harand A."/>
            <person name="Macas J."/>
            <person name="Mayer K.F.X."/>
            <person name="Houben A."/>
            <person name="Marques A."/>
        </authorList>
    </citation>
    <scope>NUCLEOTIDE SEQUENCE [LARGE SCALE GENOMIC DNA]</scope>
    <source>
        <strain evidence="3">RhyTen1mFocal</strain>
    </source>
</reference>
<proteinExistence type="predicted"/>
<sequence>MGSKQSIQPPMKMPWKDRLLLSLSGLHSLARRRNGTVNRRLLSLLESYVAANPKPVSGVCTSDFPIDSSRNLYVRIFVPSDPSIQARLIPVIVFFHGGGFCFHSPSSQPYDTLCRRISCETSAVVVSVNYRLAPEHKYPAAYDDCTDVLRFLDSEGTRSIDALSNLELDFGNCFLAGDSSGGNIVHHVARRWAASTQNWKKIKLAGAILLQPFFGGEERTESEIRLERAPIISPDKCDWAWKTFLPDDANRNHEAAHVFDSIKEGIKEEFPPALVVVGGFDPLHDWQIRYYEALKEKGKQVRLVEYPDALHAFYVFPKISDTAKLMEEINGFKSTSGTKTRTENLSHSVCFACTSIGWGFQGTHRPLRGPPLFVIDGSHVHLHTFVPHMHTSLTYHVSMSPDGVYFYLEYTPPPPPAPASPPVPEPSVPPTPVIVISDSDDEGIILE</sequence>
<dbReference type="GO" id="GO:0016787">
    <property type="term" value="F:hydrolase activity"/>
    <property type="evidence" value="ECO:0007669"/>
    <property type="project" value="InterPro"/>
</dbReference>
<feature type="domain" description="Alpha/beta hydrolase fold-3" evidence="2">
    <location>
        <begin position="92"/>
        <end position="314"/>
    </location>
</feature>
<organism evidence="3 4">
    <name type="scientific">Rhynchospora tenuis</name>
    <dbReference type="NCBI Taxonomy" id="198213"/>
    <lineage>
        <taxon>Eukaryota</taxon>
        <taxon>Viridiplantae</taxon>
        <taxon>Streptophyta</taxon>
        <taxon>Embryophyta</taxon>
        <taxon>Tracheophyta</taxon>
        <taxon>Spermatophyta</taxon>
        <taxon>Magnoliopsida</taxon>
        <taxon>Liliopsida</taxon>
        <taxon>Poales</taxon>
        <taxon>Cyperaceae</taxon>
        <taxon>Cyperoideae</taxon>
        <taxon>Rhynchosporeae</taxon>
        <taxon>Rhynchospora</taxon>
    </lineage>
</organism>
<dbReference type="InterPro" id="IPR029058">
    <property type="entry name" value="AB_hydrolase_fold"/>
</dbReference>
<dbReference type="EMBL" id="JAMRDG010000002">
    <property type="protein sequence ID" value="KAJ3688596.1"/>
    <property type="molecule type" value="Genomic_DNA"/>
</dbReference>
<dbReference type="PANTHER" id="PTHR23024:SF24">
    <property type="entry name" value="ALPHA_BETA HYDROLASE FOLD-3 DOMAIN-CONTAINING PROTEIN"/>
    <property type="match status" value="1"/>
</dbReference>
<dbReference type="Pfam" id="PF07859">
    <property type="entry name" value="Abhydrolase_3"/>
    <property type="match status" value="1"/>
</dbReference>
<feature type="region of interest" description="Disordered" evidence="1">
    <location>
        <begin position="416"/>
        <end position="447"/>
    </location>
</feature>
<evidence type="ECO:0000313" key="3">
    <source>
        <dbReference type="EMBL" id="KAJ3688596.1"/>
    </source>
</evidence>
<evidence type="ECO:0000259" key="2">
    <source>
        <dbReference type="Pfam" id="PF07859"/>
    </source>
</evidence>
<dbReference type="Proteomes" id="UP001210211">
    <property type="component" value="Unassembled WGS sequence"/>
</dbReference>
<dbReference type="InterPro" id="IPR050466">
    <property type="entry name" value="Carboxylest/Gibb_receptor"/>
</dbReference>
<dbReference type="InterPro" id="IPR013094">
    <property type="entry name" value="AB_hydrolase_3"/>
</dbReference>
<evidence type="ECO:0000313" key="4">
    <source>
        <dbReference type="Proteomes" id="UP001210211"/>
    </source>
</evidence>
<dbReference type="AlphaFoldDB" id="A0AAD5Z815"/>
<gene>
    <name evidence="3" type="ORF">LUZ61_017760</name>
</gene>
<protein>
    <recommendedName>
        <fullName evidence="2">Alpha/beta hydrolase fold-3 domain-containing protein</fullName>
    </recommendedName>
</protein>
<name>A0AAD5Z815_9POAL</name>
<evidence type="ECO:0000256" key="1">
    <source>
        <dbReference type="SAM" id="MobiDB-lite"/>
    </source>
</evidence>
<dbReference type="PANTHER" id="PTHR23024">
    <property type="entry name" value="ARYLACETAMIDE DEACETYLASE"/>
    <property type="match status" value="1"/>
</dbReference>
<comment type="caution">
    <text evidence="3">The sequence shown here is derived from an EMBL/GenBank/DDBJ whole genome shotgun (WGS) entry which is preliminary data.</text>
</comment>
<keyword evidence="4" id="KW-1185">Reference proteome</keyword>
<accession>A0AAD5Z815</accession>
<feature type="compositionally biased region" description="Pro residues" evidence="1">
    <location>
        <begin position="416"/>
        <end position="432"/>
    </location>
</feature>
<dbReference type="SUPFAM" id="SSF53474">
    <property type="entry name" value="alpha/beta-Hydrolases"/>
    <property type="match status" value="1"/>
</dbReference>
<feature type="compositionally biased region" description="Acidic residues" evidence="1">
    <location>
        <begin position="438"/>
        <end position="447"/>
    </location>
</feature>